<dbReference type="EMBL" id="CP041165">
    <property type="protein sequence ID" value="QOP42043.1"/>
    <property type="molecule type" value="Genomic_DNA"/>
</dbReference>
<gene>
    <name evidence="2" type="ORF">FJR03_09975</name>
</gene>
<name>A0A7M1AX67_9BACT</name>
<reference evidence="2 3" key="1">
    <citation type="submission" date="2019-06" db="EMBL/GenBank/DDBJ databases">
        <title>Sulfurimonas gotlandica sp. nov., a chemoautotrophic and psychrotolerant epsilonproteobacterium isolated from a pelagic redoxcline, and an emended description of the genus Sulfurimonas.</title>
        <authorList>
            <person name="Wang S."/>
            <person name="Jiang L."/>
            <person name="Shao Z."/>
        </authorList>
    </citation>
    <scope>NUCLEOTIDE SEQUENCE [LARGE SCALE GENOMIC DNA]</scope>
    <source>
        <strain evidence="2 3">B2</strain>
    </source>
</reference>
<evidence type="ECO:0000313" key="3">
    <source>
        <dbReference type="Proteomes" id="UP000593910"/>
    </source>
</evidence>
<dbReference type="SUPFAM" id="SSF103247">
    <property type="entry name" value="TT1751-like"/>
    <property type="match status" value="2"/>
</dbReference>
<feature type="signal peptide" evidence="1">
    <location>
        <begin position="1"/>
        <end position="18"/>
    </location>
</feature>
<sequence length="304" mass="33768">MKKIVVLLLSAIALMAQGDLHLFSVDNKSGALTPKVIEKSFVKNGFTVTLNNDMTGPFKKQFQKSDFKIFNLMTVVEPKLADKLLRINANAGVFIPMGVGIYQANGEDTLHVSILTSEAQAKIIGIENNELLKTLEAKTIKTIKEALPNAKQTLSEDSLKESRNLVSAYEYELDDADDFDDAKEEIKMSLESNFAPKGFIVPATLDYELGVLDENADSPFDFYESYSICKLPVIYTVAKTRPEAAAFAPCTTMLYKKKGDDKIVMGFPAVYNWLSSAHVTDDAAHQELMKAQQDFEQILKDITE</sequence>
<dbReference type="RefSeq" id="WP_193113364.1">
    <property type="nucleotide sequence ID" value="NZ_CP041165.1"/>
</dbReference>
<keyword evidence="3" id="KW-1185">Reference proteome</keyword>
<dbReference type="KEGG" id="smax:FJR03_09975"/>
<feature type="chain" id="PRO_5032764153" evidence="1">
    <location>
        <begin position="19"/>
        <end position="304"/>
    </location>
</feature>
<organism evidence="2 3">
    <name type="scientific">Sulfurimonas marina</name>
    <dbReference type="NCBI Taxonomy" id="2590551"/>
    <lineage>
        <taxon>Bacteria</taxon>
        <taxon>Pseudomonadati</taxon>
        <taxon>Campylobacterota</taxon>
        <taxon>Epsilonproteobacteria</taxon>
        <taxon>Campylobacterales</taxon>
        <taxon>Sulfurimonadaceae</taxon>
        <taxon>Sulfurimonas</taxon>
    </lineage>
</organism>
<dbReference type="InterPro" id="IPR035923">
    <property type="entry name" value="TT1751-like_sf"/>
</dbReference>
<evidence type="ECO:0000313" key="2">
    <source>
        <dbReference type="EMBL" id="QOP42043.1"/>
    </source>
</evidence>
<dbReference type="PANTHER" id="PTHR38342:SF1">
    <property type="entry name" value="SLR5037 PROTEIN"/>
    <property type="match status" value="1"/>
</dbReference>
<dbReference type="Proteomes" id="UP000593910">
    <property type="component" value="Chromosome"/>
</dbReference>
<evidence type="ECO:0000256" key="1">
    <source>
        <dbReference type="SAM" id="SignalP"/>
    </source>
</evidence>
<dbReference type="AlphaFoldDB" id="A0A7M1AX67"/>
<protein>
    <submittedName>
        <fullName evidence="2">DUF302 domain-containing protein</fullName>
    </submittedName>
</protein>
<accession>A0A7M1AX67</accession>
<keyword evidence="1" id="KW-0732">Signal</keyword>
<proteinExistence type="predicted"/>
<dbReference type="PANTHER" id="PTHR38342">
    <property type="entry name" value="SLR5037 PROTEIN"/>
    <property type="match status" value="1"/>
</dbReference>
<dbReference type="Gene3D" id="3.30.310.70">
    <property type="entry name" value="TT1751-like domain"/>
    <property type="match status" value="2"/>
</dbReference>